<proteinExistence type="predicted"/>
<dbReference type="STRING" id="475255.SAMN04488101_101820"/>
<protein>
    <submittedName>
        <fullName evidence="1">Uncharacterized protein</fullName>
    </submittedName>
</protein>
<keyword evidence="2" id="KW-1185">Reference proteome</keyword>
<dbReference type="Proteomes" id="UP000192678">
    <property type="component" value="Unassembled WGS sequence"/>
</dbReference>
<dbReference type="InterPro" id="IPR046038">
    <property type="entry name" value="DUF5996"/>
</dbReference>
<reference evidence="1 2" key="1">
    <citation type="submission" date="2017-04" db="EMBL/GenBank/DDBJ databases">
        <authorList>
            <person name="Afonso C.L."/>
            <person name="Miller P.J."/>
            <person name="Scott M.A."/>
            <person name="Spackman E."/>
            <person name="Goraichik I."/>
            <person name="Dimitrov K.M."/>
            <person name="Suarez D.L."/>
            <person name="Swayne D.E."/>
        </authorList>
    </citation>
    <scope>NUCLEOTIDE SEQUENCE [LARGE SCALE GENOMIC DNA]</scope>
    <source>
        <strain evidence="1 2">DSM 19625</strain>
    </source>
</reference>
<dbReference type="AlphaFoldDB" id="A0A1W2APS7"/>
<accession>A0A1W2APS7</accession>
<dbReference type="EMBL" id="FWYB01000001">
    <property type="protein sequence ID" value="SMC62604.1"/>
    <property type="molecule type" value="Genomic_DNA"/>
</dbReference>
<evidence type="ECO:0000313" key="2">
    <source>
        <dbReference type="Proteomes" id="UP000192678"/>
    </source>
</evidence>
<sequence length="319" mass="36512">MFCIRRMESNNSSDVVVILIMEQNWPILSYEKGKSTYETLQLWSQIVGKIKLATLPWVNHAWHIALHITSTGLTTESMRYNDQHFQIDFDFIAHQLKITTSNGEIRQFDLHGIAVADFYRKIFNLLKELKIDLSIKPVPVELVDPIPFVQDTVHATYEDEHVIAFHGALLNIQDVFMKFRSEFRGKCSPIHFFWGSFDLALSFFSGRNAPKHPGGIPGMPNWVAEDAYCKEVSSCGFWTGGAALMEAAFYCYLYPEPKGYKSAKVKPDEAYYHQTLGEFILPYSAVQSAEKPDDKLIEFLRSTYSIGADLAKWDRESLE</sequence>
<gene>
    <name evidence="1" type="ORF">SAMN04488101_101820</name>
</gene>
<dbReference type="Pfam" id="PF19459">
    <property type="entry name" value="DUF5996"/>
    <property type="match status" value="1"/>
</dbReference>
<organism evidence="1 2">
    <name type="scientific">Pedobacter nyackensis</name>
    <dbReference type="NCBI Taxonomy" id="475255"/>
    <lineage>
        <taxon>Bacteria</taxon>
        <taxon>Pseudomonadati</taxon>
        <taxon>Bacteroidota</taxon>
        <taxon>Sphingobacteriia</taxon>
        <taxon>Sphingobacteriales</taxon>
        <taxon>Sphingobacteriaceae</taxon>
        <taxon>Pedobacter</taxon>
    </lineage>
</organism>
<name>A0A1W2APS7_9SPHI</name>
<evidence type="ECO:0000313" key="1">
    <source>
        <dbReference type="EMBL" id="SMC62604.1"/>
    </source>
</evidence>